<dbReference type="Gene3D" id="1.20.5.170">
    <property type="match status" value="1"/>
</dbReference>
<dbReference type="CDD" id="cd14695">
    <property type="entry name" value="bZIP_HLF"/>
    <property type="match status" value="1"/>
</dbReference>
<dbReference type="PANTHER" id="PTHR11988">
    <property type="entry name" value="THYROTROPH EMBRYONIC FACTOR RELATED"/>
    <property type="match status" value="1"/>
</dbReference>
<dbReference type="InterPro" id="IPR040223">
    <property type="entry name" value="PAR_bZIP"/>
</dbReference>
<evidence type="ECO:0000256" key="2">
    <source>
        <dbReference type="ARBA" id="ARBA00023015"/>
    </source>
</evidence>
<evidence type="ECO:0000256" key="7">
    <source>
        <dbReference type="SAM" id="MobiDB-lite"/>
    </source>
</evidence>
<gene>
    <name evidence="9" type="ORF">MAR_023793</name>
</gene>
<organism evidence="9 10">
    <name type="scientific">Mya arenaria</name>
    <name type="common">Soft-shell clam</name>
    <dbReference type="NCBI Taxonomy" id="6604"/>
    <lineage>
        <taxon>Eukaryota</taxon>
        <taxon>Metazoa</taxon>
        <taxon>Spiralia</taxon>
        <taxon>Lophotrochozoa</taxon>
        <taxon>Mollusca</taxon>
        <taxon>Bivalvia</taxon>
        <taxon>Autobranchia</taxon>
        <taxon>Heteroconchia</taxon>
        <taxon>Euheterodonta</taxon>
        <taxon>Imparidentia</taxon>
        <taxon>Neoheterodontei</taxon>
        <taxon>Myida</taxon>
        <taxon>Myoidea</taxon>
        <taxon>Myidae</taxon>
        <taxon>Mya</taxon>
    </lineage>
</organism>
<dbReference type="EMBL" id="CP111014">
    <property type="protein sequence ID" value="WAQ99420.1"/>
    <property type="molecule type" value="Genomic_DNA"/>
</dbReference>
<dbReference type="SMART" id="SM00338">
    <property type="entry name" value="BRLZ"/>
    <property type="match status" value="1"/>
</dbReference>
<sequence>MSTYRPAGQGFSLKALLENPDLQNPTNFQTGGSDLKKNGKLGGMAPHYNSAFLGSNMWDRQTGRGDSDLIDLEYMDLDEFLTENGIPVSLEEQDEAETINLLASALGRSPTRSSETGSPLGALLSSEPPKYQPMKLKNDSPGKPVDIGGYLPESPVRQQSFSPISLSPVQSPKSVEPTSAIERCLLDDNFGIKSAALQKMKPKVIPKVSIPTPIAPSQAKKQYPAEDLSVASIPVYTQMNPPQDYSHSLASSLRQQWSEASKQSFHSDDSFSDDGSEDNMVFVTDSAKDDKYWQRRKKNNVAAKRSRDARRVKENQIAMRASFLERENDDLHEKYEEILRQNEELIKRLSKYEKV</sequence>
<keyword evidence="10" id="KW-1185">Reference proteome</keyword>
<keyword evidence="2" id="KW-0805">Transcription regulation</keyword>
<dbReference type="PANTHER" id="PTHR11988:SF27">
    <property type="entry name" value="GH27708P"/>
    <property type="match status" value="1"/>
</dbReference>
<proteinExistence type="predicted"/>
<evidence type="ECO:0000313" key="9">
    <source>
        <dbReference type="EMBL" id="WAQ99420.1"/>
    </source>
</evidence>
<evidence type="ECO:0000256" key="5">
    <source>
        <dbReference type="ARBA" id="ARBA00023242"/>
    </source>
</evidence>
<evidence type="ECO:0000256" key="6">
    <source>
        <dbReference type="SAM" id="Coils"/>
    </source>
</evidence>
<evidence type="ECO:0000256" key="4">
    <source>
        <dbReference type="ARBA" id="ARBA00023163"/>
    </source>
</evidence>
<keyword evidence="6" id="KW-0175">Coiled coil</keyword>
<reference evidence="9" key="1">
    <citation type="submission" date="2022-11" db="EMBL/GenBank/DDBJ databases">
        <title>Centuries of genome instability and evolution in soft-shell clam transmissible cancer (bioRxiv).</title>
        <authorList>
            <person name="Hart S.F.M."/>
            <person name="Yonemitsu M.A."/>
            <person name="Giersch R.M."/>
            <person name="Beal B.F."/>
            <person name="Arriagada G."/>
            <person name="Davis B.W."/>
            <person name="Ostrander E.A."/>
            <person name="Goff S.P."/>
            <person name="Metzger M.J."/>
        </authorList>
    </citation>
    <scope>NUCLEOTIDE SEQUENCE</scope>
    <source>
        <strain evidence="9">MELC-2E11</strain>
        <tissue evidence="9">Siphon/mantle</tissue>
    </source>
</reference>
<dbReference type="InterPro" id="IPR046347">
    <property type="entry name" value="bZIP_sf"/>
</dbReference>
<evidence type="ECO:0000256" key="3">
    <source>
        <dbReference type="ARBA" id="ARBA00023125"/>
    </source>
</evidence>
<protein>
    <submittedName>
        <fullName evidence="9">HLF-like protein</fullName>
    </submittedName>
</protein>
<evidence type="ECO:0000256" key="1">
    <source>
        <dbReference type="ARBA" id="ARBA00004123"/>
    </source>
</evidence>
<feature type="domain" description="BZIP" evidence="8">
    <location>
        <begin position="289"/>
        <end position="352"/>
    </location>
</feature>
<keyword evidence="4" id="KW-0804">Transcription</keyword>
<comment type="subcellular location">
    <subcellularLocation>
        <location evidence="1">Nucleus</location>
    </subcellularLocation>
</comment>
<dbReference type="Pfam" id="PF07716">
    <property type="entry name" value="bZIP_2"/>
    <property type="match status" value="1"/>
</dbReference>
<dbReference type="SUPFAM" id="SSF57959">
    <property type="entry name" value="Leucine zipper domain"/>
    <property type="match status" value="1"/>
</dbReference>
<dbReference type="Proteomes" id="UP001164746">
    <property type="component" value="Chromosome 3"/>
</dbReference>
<name>A0ABY7DRW4_MYAAR</name>
<evidence type="ECO:0000259" key="8">
    <source>
        <dbReference type="PROSITE" id="PS50217"/>
    </source>
</evidence>
<keyword evidence="3" id="KW-0238">DNA-binding</keyword>
<accession>A0ABY7DRW4</accession>
<keyword evidence="5" id="KW-0539">Nucleus</keyword>
<feature type="region of interest" description="Disordered" evidence="7">
    <location>
        <begin position="107"/>
        <end position="149"/>
    </location>
</feature>
<dbReference type="PROSITE" id="PS50217">
    <property type="entry name" value="BZIP"/>
    <property type="match status" value="1"/>
</dbReference>
<feature type="coiled-coil region" evidence="6">
    <location>
        <begin position="321"/>
        <end position="355"/>
    </location>
</feature>
<evidence type="ECO:0000313" key="10">
    <source>
        <dbReference type="Proteomes" id="UP001164746"/>
    </source>
</evidence>
<dbReference type="InterPro" id="IPR004827">
    <property type="entry name" value="bZIP"/>
</dbReference>